<feature type="transmembrane region" description="Helical" evidence="1">
    <location>
        <begin position="155"/>
        <end position="183"/>
    </location>
</feature>
<reference evidence="2 3" key="1">
    <citation type="submission" date="2020-04" db="EMBL/GenBank/DDBJ databases">
        <title>Flammeovirga sp. SR4, a novel species isolated from seawater.</title>
        <authorList>
            <person name="Wang X."/>
        </authorList>
    </citation>
    <scope>NUCLEOTIDE SEQUENCE [LARGE SCALE GENOMIC DNA]</scope>
    <source>
        <strain evidence="2 3">SR4</strain>
    </source>
</reference>
<gene>
    <name evidence="2" type="ORF">HGP29_26510</name>
</gene>
<feature type="transmembrane region" description="Helical" evidence="1">
    <location>
        <begin position="291"/>
        <end position="308"/>
    </location>
</feature>
<dbReference type="EMBL" id="JABAIL010000015">
    <property type="protein sequence ID" value="NLR94786.1"/>
    <property type="molecule type" value="Genomic_DNA"/>
</dbReference>
<evidence type="ECO:0008006" key="4">
    <source>
        <dbReference type="Google" id="ProtNLM"/>
    </source>
</evidence>
<evidence type="ECO:0000256" key="1">
    <source>
        <dbReference type="SAM" id="Phobius"/>
    </source>
</evidence>
<feature type="transmembrane region" description="Helical" evidence="1">
    <location>
        <begin position="320"/>
        <end position="339"/>
    </location>
</feature>
<comment type="caution">
    <text evidence="2">The sequence shown here is derived from an EMBL/GenBank/DDBJ whole genome shotgun (WGS) entry which is preliminary data.</text>
</comment>
<dbReference type="AlphaFoldDB" id="A0A7X8XZ30"/>
<keyword evidence="1" id="KW-1133">Transmembrane helix</keyword>
<evidence type="ECO:0000313" key="3">
    <source>
        <dbReference type="Proteomes" id="UP000585050"/>
    </source>
</evidence>
<dbReference type="RefSeq" id="WP_168885496.1">
    <property type="nucleotide sequence ID" value="NZ_JABAIL010000015.1"/>
</dbReference>
<feature type="transmembrane region" description="Helical" evidence="1">
    <location>
        <begin position="345"/>
        <end position="364"/>
    </location>
</feature>
<keyword evidence="3" id="KW-1185">Reference proteome</keyword>
<name>A0A7X8XZ30_9BACT</name>
<feature type="transmembrane region" description="Helical" evidence="1">
    <location>
        <begin position="195"/>
        <end position="211"/>
    </location>
</feature>
<accession>A0A7X8XZ30</accession>
<feature type="transmembrane region" description="Helical" evidence="1">
    <location>
        <begin position="129"/>
        <end position="149"/>
    </location>
</feature>
<proteinExistence type="predicted"/>
<evidence type="ECO:0000313" key="2">
    <source>
        <dbReference type="EMBL" id="NLR94786.1"/>
    </source>
</evidence>
<keyword evidence="1" id="KW-0812">Transmembrane</keyword>
<keyword evidence="1" id="KW-0472">Membrane</keyword>
<sequence>MMLLKFSKSYAHQFLLLLLWSIVQGLLWFIIGPKIGADSDLYFTLAEELHRLEFPLNRTLLYSSYSLFILVSQTLFSGKFSVLFFHLLFNGLSILAFYSIIANTSENKKTALIGSIIYCLYLPLHEWNFIVYGESIFTSFTIFCIYFIVTKKYKLLLITLLITVFCRPTSLLFLLALFIGWAYQKYKNGNYSQRVTLFLMGIISLTLGILFHQALEYYGPFMIEGYLIPEIIYFRNSLGVSPPINPYIPSEDDDIIIQLFLFVLNNWWYFLKITLIKGALFFGNIKPYYSLPHNLLIILLLYPLYYFAFRKCLKKDRLKFIDIFCITYILLQGFTVSITSENWDGRFIIPIIPFIIYLSCFEIYNTLKKNRALITFVRYFTLH</sequence>
<dbReference type="Proteomes" id="UP000585050">
    <property type="component" value="Unassembled WGS sequence"/>
</dbReference>
<feature type="transmembrane region" description="Helical" evidence="1">
    <location>
        <begin position="83"/>
        <end position="101"/>
    </location>
</feature>
<organism evidence="2 3">
    <name type="scientific">Flammeovirga agarivorans</name>
    <dbReference type="NCBI Taxonomy" id="2726742"/>
    <lineage>
        <taxon>Bacteria</taxon>
        <taxon>Pseudomonadati</taxon>
        <taxon>Bacteroidota</taxon>
        <taxon>Cytophagia</taxon>
        <taxon>Cytophagales</taxon>
        <taxon>Flammeovirgaceae</taxon>
        <taxon>Flammeovirga</taxon>
    </lineage>
</organism>
<protein>
    <recommendedName>
        <fullName evidence="4">Glycosyltransferase RgtA/B/C/D-like domain-containing protein</fullName>
    </recommendedName>
</protein>